<dbReference type="InterPro" id="IPR018540">
    <property type="entry name" value="Spo0E-like"/>
</dbReference>
<protein>
    <submittedName>
        <fullName evidence="1">Spo0E-like regulatory phosphatase</fullName>
    </submittedName>
</protein>
<accession>K0AUB3</accession>
<dbReference type="Gene3D" id="4.10.280.10">
    <property type="entry name" value="Helix-loop-helix DNA-binding domain"/>
    <property type="match status" value="1"/>
</dbReference>
<name>K0AUB3_GOTA9</name>
<dbReference type="Proteomes" id="UP000006094">
    <property type="component" value="Chromosome"/>
</dbReference>
<sequence>MTEVISNIELQEIERKIEMRRKSLYSLIDDNYDFTDKTMVLESQKLDKLLNIYEKLKKTVH</sequence>
<dbReference type="GO" id="GO:0043937">
    <property type="term" value="P:regulation of sporulation"/>
    <property type="evidence" value="ECO:0007669"/>
    <property type="project" value="InterPro"/>
</dbReference>
<organism evidence="1 2">
    <name type="scientific">Gottschalkia acidurici (strain ATCC 7906 / DSM 604 / BCRC 14475 / CIP 104303 / KCTC 5404 / NCIMB 10678 / 9a)</name>
    <name type="common">Clostridium acidurici</name>
    <dbReference type="NCBI Taxonomy" id="1128398"/>
    <lineage>
        <taxon>Bacteria</taxon>
        <taxon>Bacillati</taxon>
        <taxon>Bacillota</taxon>
        <taxon>Tissierellia</taxon>
        <taxon>Tissierellales</taxon>
        <taxon>Gottschalkiaceae</taxon>
        <taxon>Gottschalkia</taxon>
    </lineage>
</organism>
<evidence type="ECO:0000313" key="1">
    <source>
        <dbReference type="EMBL" id="AFS77413.1"/>
    </source>
</evidence>
<reference evidence="1 2" key="1">
    <citation type="journal article" date="2012" name="PLoS ONE">
        <title>The purine-utilizing bacterium Clostridium acidurici 9a: a genome-guided metabolic reconsideration.</title>
        <authorList>
            <person name="Hartwich K."/>
            <person name="Poehlein A."/>
            <person name="Daniel R."/>
        </authorList>
    </citation>
    <scope>NUCLEOTIDE SEQUENCE [LARGE SCALE GENOMIC DNA]</scope>
    <source>
        <strain evidence="2">ATCC 7906 / DSM 604 / BCRC 14475 / CIP 104303 / KCTC 5404 / NCIMB 10678 / 9a</strain>
    </source>
</reference>
<keyword evidence="2" id="KW-1185">Reference proteome</keyword>
<dbReference type="HOGENOM" id="CLU_2914134_0_0_9"/>
<dbReference type="EMBL" id="CP003326">
    <property type="protein sequence ID" value="AFS77413.1"/>
    <property type="molecule type" value="Genomic_DNA"/>
</dbReference>
<proteinExistence type="predicted"/>
<dbReference type="InterPro" id="IPR037208">
    <property type="entry name" value="Spo0E-like_sf"/>
</dbReference>
<dbReference type="KEGG" id="cad:Curi_c03370"/>
<dbReference type="SUPFAM" id="SSF140500">
    <property type="entry name" value="BAS1536-like"/>
    <property type="match status" value="1"/>
</dbReference>
<gene>
    <name evidence="1" type="ordered locus">Curi_c03370</name>
</gene>
<dbReference type="Pfam" id="PF09388">
    <property type="entry name" value="SpoOE-like"/>
    <property type="match status" value="1"/>
</dbReference>
<dbReference type="AlphaFoldDB" id="K0AUB3"/>
<evidence type="ECO:0000313" key="2">
    <source>
        <dbReference type="Proteomes" id="UP000006094"/>
    </source>
</evidence>
<dbReference type="InterPro" id="IPR036638">
    <property type="entry name" value="HLH_DNA-bd_sf"/>
</dbReference>
<dbReference type="GO" id="GO:0046983">
    <property type="term" value="F:protein dimerization activity"/>
    <property type="evidence" value="ECO:0007669"/>
    <property type="project" value="InterPro"/>
</dbReference>